<dbReference type="Pfam" id="PF00686">
    <property type="entry name" value="CBM_20"/>
    <property type="match status" value="1"/>
</dbReference>
<dbReference type="InterPro" id="IPR013783">
    <property type="entry name" value="Ig-like_fold"/>
</dbReference>
<dbReference type="GO" id="GO:0016020">
    <property type="term" value="C:membrane"/>
    <property type="evidence" value="ECO:0000318"/>
    <property type="project" value="GO_Central"/>
</dbReference>
<dbReference type="PROSITE" id="PS51166">
    <property type="entry name" value="CBM20"/>
    <property type="match status" value="1"/>
</dbReference>
<feature type="compositionally biased region" description="Low complexity" evidence="2">
    <location>
        <begin position="239"/>
        <end position="262"/>
    </location>
</feature>
<protein>
    <recommendedName>
        <fullName evidence="3">CBM20 domain-containing protein</fullName>
    </recommendedName>
</protein>
<evidence type="ECO:0000256" key="1">
    <source>
        <dbReference type="SAM" id="Coils"/>
    </source>
</evidence>
<feature type="region of interest" description="Disordered" evidence="2">
    <location>
        <begin position="541"/>
        <end position="610"/>
    </location>
</feature>
<gene>
    <name evidence="4" type="ORF">CHLRE_02g091750v5</name>
</gene>
<dbReference type="ExpressionAtlas" id="A0A2K3E1A7">
    <property type="expression patterns" value="differential"/>
</dbReference>
<dbReference type="SMR" id="A0A2K3E1A7"/>
<dbReference type="InterPro" id="IPR002044">
    <property type="entry name" value="CBM20"/>
</dbReference>
<feature type="compositionally biased region" description="Low complexity" evidence="2">
    <location>
        <begin position="541"/>
        <end position="553"/>
    </location>
</feature>
<organism evidence="4 5">
    <name type="scientific">Chlamydomonas reinhardtii</name>
    <name type="common">Chlamydomonas smithii</name>
    <dbReference type="NCBI Taxonomy" id="3055"/>
    <lineage>
        <taxon>Eukaryota</taxon>
        <taxon>Viridiplantae</taxon>
        <taxon>Chlorophyta</taxon>
        <taxon>core chlorophytes</taxon>
        <taxon>Chlorophyceae</taxon>
        <taxon>CS clade</taxon>
        <taxon>Chlamydomonadales</taxon>
        <taxon>Chlamydomonadaceae</taxon>
        <taxon>Chlamydomonas</taxon>
    </lineage>
</organism>
<dbReference type="InParanoid" id="A0A2K3E1A7"/>
<reference evidence="4 5" key="1">
    <citation type="journal article" date="2007" name="Science">
        <title>The Chlamydomonas genome reveals the evolution of key animal and plant functions.</title>
        <authorList>
            <person name="Merchant S.S."/>
            <person name="Prochnik S.E."/>
            <person name="Vallon O."/>
            <person name="Harris E.H."/>
            <person name="Karpowicz S.J."/>
            <person name="Witman G.B."/>
            <person name="Terry A."/>
            <person name="Salamov A."/>
            <person name="Fritz-Laylin L.K."/>
            <person name="Marechal-Drouard L."/>
            <person name="Marshall W.F."/>
            <person name="Qu L.H."/>
            <person name="Nelson D.R."/>
            <person name="Sanderfoot A.A."/>
            <person name="Spalding M.H."/>
            <person name="Kapitonov V.V."/>
            <person name="Ren Q."/>
            <person name="Ferris P."/>
            <person name="Lindquist E."/>
            <person name="Shapiro H."/>
            <person name="Lucas S.M."/>
            <person name="Grimwood J."/>
            <person name="Schmutz J."/>
            <person name="Cardol P."/>
            <person name="Cerutti H."/>
            <person name="Chanfreau G."/>
            <person name="Chen C.L."/>
            <person name="Cognat V."/>
            <person name="Croft M.T."/>
            <person name="Dent R."/>
            <person name="Dutcher S."/>
            <person name="Fernandez E."/>
            <person name="Fukuzawa H."/>
            <person name="Gonzalez-Ballester D."/>
            <person name="Gonzalez-Halphen D."/>
            <person name="Hallmann A."/>
            <person name="Hanikenne M."/>
            <person name="Hippler M."/>
            <person name="Inwood W."/>
            <person name="Jabbari K."/>
            <person name="Kalanon M."/>
            <person name="Kuras R."/>
            <person name="Lefebvre P.A."/>
            <person name="Lemaire S.D."/>
            <person name="Lobanov A.V."/>
            <person name="Lohr M."/>
            <person name="Manuell A."/>
            <person name="Meier I."/>
            <person name="Mets L."/>
            <person name="Mittag M."/>
            <person name="Mittelmeier T."/>
            <person name="Moroney J.V."/>
            <person name="Moseley J."/>
            <person name="Napoli C."/>
            <person name="Nedelcu A.M."/>
            <person name="Niyogi K."/>
            <person name="Novoselov S.V."/>
            <person name="Paulsen I.T."/>
            <person name="Pazour G."/>
            <person name="Purton S."/>
            <person name="Ral J.P."/>
            <person name="Riano-Pachon D.M."/>
            <person name="Riekhof W."/>
            <person name="Rymarquis L."/>
            <person name="Schroda M."/>
            <person name="Stern D."/>
            <person name="Umen J."/>
            <person name="Willows R."/>
            <person name="Wilson N."/>
            <person name="Zimmer S.L."/>
            <person name="Allmer J."/>
            <person name="Balk J."/>
            <person name="Bisova K."/>
            <person name="Chen C.J."/>
            <person name="Elias M."/>
            <person name="Gendler K."/>
            <person name="Hauser C."/>
            <person name="Lamb M.R."/>
            <person name="Ledford H."/>
            <person name="Long J.C."/>
            <person name="Minagawa J."/>
            <person name="Page M.D."/>
            <person name="Pan J."/>
            <person name="Pootakham W."/>
            <person name="Roje S."/>
            <person name="Rose A."/>
            <person name="Stahlberg E."/>
            <person name="Terauchi A.M."/>
            <person name="Yang P."/>
            <person name="Ball S."/>
            <person name="Bowler C."/>
            <person name="Dieckmann C.L."/>
            <person name="Gladyshev V.N."/>
            <person name="Green P."/>
            <person name="Jorgensen R."/>
            <person name="Mayfield S."/>
            <person name="Mueller-Roeber B."/>
            <person name="Rajamani S."/>
            <person name="Sayre R.T."/>
            <person name="Brokstein P."/>
            <person name="Dubchak I."/>
            <person name="Goodstein D."/>
            <person name="Hornick L."/>
            <person name="Huang Y.W."/>
            <person name="Jhaveri J."/>
            <person name="Luo Y."/>
            <person name="Martinez D."/>
            <person name="Ngau W.C."/>
            <person name="Otillar B."/>
            <person name="Poliakov A."/>
            <person name="Porter A."/>
            <person name="Szajkowski L."/>
            <person name="Werner G."/>
            <person name="Zhou K."/>
            <person name="Grigoriev I.V."/>
            <person name="Rokhsar D.S."/>
            <person name="Grossman A.R."/>
        </authorList>
    </citation>
    <scope>NUCLEOTIDE SEQUENCE [LARGE SCALE GENOMIC DNA]</scope>
    <source>
        <strain evidence="5">CC-503</strain>
    </source>
</reference>
<feature type="compositionally biased region" description="Pro residues" evidence="2">
    <location>
        <begin position="191"/>
        <end position="204"/>
    </location>
</feature>
<dbReference type="RefSeq" id="XP_001701978.2">
    <property type="nucleotide sequence ID" value="XM_001701926.2"/>
</dbReference>
<proteinExistence type="predicted"/>
<dbReference type="KEGG" id="cre:CHLRE_02g091750v5"/>
<feature type="coiled-coil region" evidence="1">
    <location>
        <begin position="299"/>
        <end position="369"/>
    </location>
</feature>
<feature type="region of interest" description="Disordered" evidence="2">
    <location>
        <begin position="173"/>
        <end position="283"/>
    </location>
</feature>
<dbReference type="PANTHER" id="PTHR15048:SF0">
    <property type="entry name" value="STARCH-BINDING DOMAIN-CONTAINING PROTEIN 1"/>
    <property type="match status" value="1"/>
</dbReference>
<dbReference type="PANTHER" id="PTHR15048">
    <property type="entry name" value="STARCH-BINDING DOMAIN-CONTAINING PROTEIN 1"/>
    <property type="match status" value="1"/>
</dbReference>
<accession>A0A2K3E1A7</accession>
<dbReference type="Gramene" id="PNW86565">
    <property type="protein sequence ID" value="PNW86565"/>
    <property type="gene ID" value="CHLRE_02g091750v5"/>
</dbReference>
<dbReference type="GeneID" id="5727490"/>
<dbReference type="STRING" id="3055.A0A2K3E1A7"/>
<feature type="domain" description="CBM20" evidence="3">
    <location>
        <begin position="51"/>
        <end position="163"/>
    </location>
</feature>
<sequence>MVNQLSSRPGVHAGAPAAMGACRGPGLLLRRSLTAVRCFKSNSSDDAGARSSTVSSLKLNFKVGYRVNFGQTIAMIGSGDALGNWDPKRSIAMKWTDGDYWTVELNVAPGRSALDLEYKYVVVNSDGHIGYWKPGSNYKVTLPLNSSGSKVPKRVKVADAWDDSYKKVDVEEAEALPASPSSKGTSAAAAAPPPPPKAAPPPPAAAAASSSAPASGAAQPKAAAQAPPAAAPPPPPPQQGKQQQQQPAAAAQQAAPSNGAGPSQKPQNGIPRATSPRSGSAPAGFAAITSIPAIHPTLMAEQERLEDGVKMSLEDLQNQMDKHQQLRERTDEAKLAAAEARASVLAEAVAALTKEVASLKDQLSDMRALLTSTSELLVSVLRQPLPGSGSGGATQQVFVGAPGFAAFAMQQPQQQHTTGGGMASWWGPQQLPQAGQGQYSQYSPAALQHSEQPAAASWAPAAAAPTVIPVGTEQPAVDVAPVPAAQSVGGAGLVLPQLPAVAARRVDARRTSLVRTMVRRHAAGHPRVAVLGRGLAARKAAAKAAAPDPAPAAHPESPTDVTPQAPSAPSSQPVMVLTPAAASPHPSSNSRDTGRQQADSSAPIAPAAPANRARAASAAALSAPPVRAPMASAAKAAAVAAVLLPVVCGVGRGAKRGARGRFNMQQYRDAVRARAKDAPACIELSAVKNEGVWADVNQPQQLTPTEFMQEAGLKGKNWKASIRVVANGEVGAALSEVLAQVADHPAAVEVLVADRIVAAANNRVVAYNKALKAVQEYNRLPPSAGPASQEKAQ</sequence>
<dbReference type="SMART" id="SM01065">
    <property type="entry name" value="CBM_2"/>
    <property type="match status" value="1"/>
</dbReference>
<feature type="compositionally biased region" description="Low complexity" evidence="2">
    <location>
        <begin position="563"/>
        <end position="588"/>
    </location>
</feature>
<dbReference type="Gene3D" id="2.60.40.10">
    <property type="entry name" value="Immunoglobulins"/>
    <property type="match status" value="1"/>
</dbReference>
<evidence type="ECO:0000313" key="4">
    <source>
        <dbReference type="EMBL" id="PNW86565.1"/>
    </source>
</evidence>
<evidence type="ECO:0000256" key="2">
    <source>
        <dbReference type="SAM" id="MobiDB-lite"/>
    </source>
</evidence>
<dbReference type="PaxDb" id="3055-EDP06953"/>
<dbReference type="EMBL" id="CM008963">
    <property type="protein sequence ID" value="PNW86565.1"/>
    <property type="molecule type" value="Genomic_DNA"/>
</dbReference>
<dbReference type="AlphaFoldDB" id="A0A2K3E1A7"/>
<evidence type="ECO:0000313" key="5">
    <source>
        <dbReference type="Proteomes" id="UP000006906"/>
    </source>
</evidence>
<keyword evidence="5" id="KW-1185">Reference proteome</keyword>
<dbReference type="InterPro" id="IPR013784">
    <property type="entry name" value="Carb-bd-like_fold"/>
</dbReference>
<dbReference type="CDD" id="cd05467">
    <property type="entry name" value="CBM20"/>
    <property type="match status" value="1"/>
</dbReference>
<evidence type="ECO:0000259" key="3">
    <source>
        <dbReference type="PROSITE" id="PS51166"/>
    </source>
</evidence>
<dbReference type="GO" id="GO:2001070">
    <property type="term" value="F:starch binding"/>
    <property type="evidence" value="ECO:0007669"/>
    <property type="project" value="InterPro"/>
</dbReference>
<feature type="compositionally biased region" description="Low complexity" evidence="2">
    <location>
        <begin position="598"/>
        <end position="610"/>
    </location>
</feature>
<feature type="compositionally biased region" description="Pro residues" evidence="2">
    <location>
        <begin position="229"/>
        <end position="238"/>
    </location>
</feature>
<name>A0A2K3E1A7_CHLRE</name>
<keyword evidence="1" id="KW-0175">Coiled coil</keyword>
<dbReference type="Proteomes" id="UP000006906">
    <property type="component" value="Chromosome 2"/>
</dbReference>
<dbReference type="SUPFAM" id="SSF49452">
    <property type="entry name" value="Starch-binding domain-like"/>
    <property type="match status" value="1"/>
</dbReference>
<feature type="compositionally biased region" description="Low complexity" evidence="2">
    <location>
        <begin position="205"/>
        <end position="228"/>
    </location>
</feature>
<dbReference type="OrthoDB" id="550577at2759"/>
<feature type="compositionally biased region" description="Low complexity" evidence="2">
    <location>
        <begin position="177"/>
        <end position="190"/>
    </location>
</feature>